<evidence type="ECO:0000256" key="1">
    <source>
        <dbReference type="SAM" id="MobiDB-lite"/>
    </source>
</evidence>
<dbReference type="GO" id="GO:0005737">
    <property type="term" value="C:cytoplasm"/>
    <property type="evidence" value="ECO:0007669"/>
    <property type="project" value="TreeGrafter"/>
</dbReference>
<dbReference type="Pfam" id="PF23316">
    <property type="entry name" value="Ig_DLEC1_6th"/>
    <property type="match status" value="1"/>
</dbReference>
<gene>
    <name evidence="3" type="ORF">PMEA_00012902</name>
</gene>
<evidence type="ECO:0000313" key="4">
    <source>
        <dbReference type="Proteomes" id="UP001159428"/>
    </source>
</evidence>
<dbReference type="InterPro" id="IPR013783">
    <property type="entry name" value="Ig-like_fold"/>
</dbReference>
<evidence type="ECO:0000259" key="2">
    <source>
        <dbReference type="Pfam" id="PF23277"/>
    </source>
</evidence>
<dbReference type="EMBL" id="CALNXJ010000022">
    <property type="protein sequence ID" value="CAH3127166.1"/>
    <property type="molecule type" value="Genomic_DNA"/>
</dbReference>
<dbReference type="GO" id="GO:0015631">
    <property type="term" value="F:tubulin binding"/>
    <property type="evidence" value="ECO:0007669"/>
    <property type="project" value="TreeGrafter"/>
</dbReference>
<dbReference type="GO" id="GO:0005929">
    <property type="term" value="C:cilium"/>
    <property type="evidence" value="ECO:0007669"/>
    <property type="project" value="TreeGrafter"/>
</dbReference>
<feature type="region of interest" description="Disordered" evidence="1">
    <location>
        <begin position="1"/>
        <end position="24"/>
    </location>
</feature>
<feature type="compositionally biased region" description="Basic and acidic residues" evidence="1">
    <location>
        <begin position="233"/>
        <end position="244"/>
    </location>
</feature>
<dbReference type="Pfam" id="PF23277">
    <property type="entry name" value="Ig_Dlec1_1"/>
    <property type="match status" value="1"/>
</dbReference>
<feature type="region of interest" description="Disordered" evidence="1">
    <location>
        <begin position="194"/>
        <end position="244"/>
    </location>
</feature>
<reference evidence="3 4" key="1">
    <citation type="submission" date="2022-05" db="EMBL/GenBank/DDBJ databases">
        <authorList>
            <consortium name="Genoscope - CEA"/>
            <person name="William W."/>
        </authorList>
    </citation>
    <scope>NUCLEOTIDE SEQUENCE [LARGE SCALE GENOMIC DNA]</scope>
</reference>
<dbReference type="InterPro" id="IPR033304">
    <property type="entry name" value="DLEC1"/>
</dbReference>
<feature type="compositionally biased region" description="Low complexity" evidence="1">
    <location>
        <begin position="194"/>
        <end position="205"/>
    </location>
</feature>
<dbReference type="InterPro" id="IPR059041">
    <property type="entry name" value="Ig_DLEC1_1"/>
</dbReference>
<comment type="caution">
    <text evidence="3">The sequence shown here is derived from an EMBL/GenBank/DDBJ whole genome shotgun (WGS) entry which is preliminary data.</text>
</comment>
<dbReference type="PANTHER" id="PTHR46348:SF1">
    <property type="entry name" value="DELETED IN LUNG AND ESOPHAGEAL CANCER PROTEIN 1"/>
    <property type="match status" value="1"/>
</dbReference>
<dbReference type="GO" id="GO:0008285">
    <property type="term" value="P:negative regulation of cell population proliferation"/>
    <property type="evidence" value="ECO:0007669"/>
    <property type="project" value="InterPro"/>
</dbReference>
<feature type="region of interest" description="Disordered" evidence="1">
    <location>
        <begin position="260"/>
        <end position="289"/>
    </location>
</feature>
<keyword evidence="4" id="KW-1185">Reference proteome</keyword>
<dbReference type="Proteomes" id="UP001159428">
    <property type="component" value="Unassembled WGS sequence"/>
</dbReference>
<sequence length="1632" mass="182220">MAHAKEVEVEPPMHLQRPSSSRSQDVSHLLASVFREVFTRDVIGEETVKHLATSMSGDAGYHDKYVEQLRQIQEEQDRRHREADMLEAHIMQAQAAAMAADERELQRISEGYENYQSLGLPPAKSHLRNCLDTQLLRRYNLIVPEDFSSEEVSPSKAPQADEIPSYARPTTSSQQRYRKTPPLTEYLDDTALSTSTWPWTSLPPTQAKEKRDLNITPPPSAKSQHSKSAVWRESMKPDKRQLEREDLQRLQSKAEYKRNPRFVPPLKGGLTKVAKKKKPDTDKERPQSADPVEVFIASPSPVVFTGYEVGQVYELLLDLKNVSSSSRQLRLTPPATKYFSVGLGRFPGEHGVVAPGLSCQYPIKFAPDSLADYDDIIKVKTQVDPPMIISLQGRRPPPVLSLSPILDCGHTLVGGKKVVQVVCENKGGDGKFCIMRKSCWPTTSFEWTLEDPGSVFSEPFELKPAMFKLDAGAVTTLEITFCPTSAKYFKEEVVFVCDNCHVKEFSLEGSGQLAGVELESVSGGLSETDIGEIRDISAQHFIRFSERNPETTTEKTVVIKNTTNVPLPFRWKLYRPFFRCPVVPGMPVQSPMTSSHVPRSLDENGVFRVTPNMGTLPPQQSVDFILEFEPREVGSFHAVGHLILEEIPIYDDGGSTTNDVKDVTAVQIEMKAVSKPLDVCVSPPAIVCPGTLTVGVPYRFPLKMVNNSVSEARVSWRNEEGTSWRASIEPKSSVIGAGQEADLELVLMADEPIHIEKTIFCDLKHSSAPVYVYVKASFEGPEVIFTCPDLNFNLVRFRELNGYEHITIKNISNISAEWSLKESPECAQQLRDEEVVSQFSFTPPSGVLGPQESKEVAVLYTPADTGRVRTVLQCEVKNGKTSYLSVFAEVQRPQVCLLSCDMYIEKVYLGVPVSREVVLHNQSLLRAQYKWKEILQGDYTLTFEPNRGVLEPREERSIKVTFTGYKKGPISDLMTCCEVVRMLNPVWLSITADVQGLSVTFETPKLFDLDRPDEIKEASLDDRELLLDFETVALASCPRTTLVITNTSAIRAHFSIEMDYFKAAKPPTPPDGVPQSKRTRLLGRTPNIADPISRTAMKAHEEYCQAILRERRGVAFVASPASGELSPFGYQVIEITGHSDMWGKYRDLLICKIEGIDPVYIPVKMDVVGCPLNFQMMKDQAPILRFGTHVSGAPLVQRSLRINNTSPFDIRLDWESYNILPQDNQLLDMLVFVGQPLPVIQDGQEVVPALQEQDCYPCEEKPFIQVKLREHEGIRANRPFEVTPSQQVIPAKSHSSAKMSFYPFTENPSGEVCAAYAAAYMSLDPQLLEIPGRVRRSHEVELRPFRLDMTANIDPAILSLETEEDKGTEFITAASDLLNGDTPLVHRFVLGNTTETPLTMRFDVQAPFKILSAEPPQSAKSKKSQSPGSITIKPAKTLELKVGFFLSDELVLKVNDLTAGQEETGGVMLVTSDDGDRQLVFKQDLKVLFSNNTSQVIPLMASIAVPTLRLSQDVLDFGTCLVGQSVEMHVTLRNPSRSASAWVAKKDPRYPSISQDVFVVNPTEGFLEANSSFTSQTKTTLKVTFTAKHSVEYECVVIVSGQLKEEEQRLVLRGRGSYDQRHERLVNVTTDT</sequence>
<protein>
    <recommendedName>
        <fullName evidence="2">Deleted in lung and esophageal cancer protein 1 Ig-like domain-containing protein</fullName>
    </recommendedName>
</protein>
<organism evidence="3 4">
    <name type="scientific">Pocillopora meandrina</name>
    <dbReference type="NCBI Taxonomy" id="46732"/>
    <lineage>
        <taxon>Eukaryota</taxon>
        <taxon>Metazoa</taxon>
        <taxon>Cnidaria</taxon>
        <taxon>Anthozoa</taxon>
        <taxon>Hexacorallia</taxon>
        <taxon>Scleractinia</taxon>
        <taxon>Astrocoeniina</taxon>
        <taxon>Pocilloporidae</taxon>
        <taxon>Pocillopora</taxon>
    </lineage>
</organism>
<accession>A0AAU9WV06</accession>
<feature type="domain" description="Deleted in lung and esophageal cancer protein 1 Ig-like" evidence="2">
    <location>
        <begin position="295"/>
        <end position="393"/>
    </location>
</feature>
<evidence type="ECO:0000313" key="3">
    <source>
        <dbReference type="EMBL" id="CAH3127166.1"/>
    </source>
</evidence>
<proteinExistence type="predicted"/>
<name>A0AAU9WV06_9CNID</name>
<dbReference type="PANTHER" id="PTHR46348">
    <property type="entry name" value="DELETED IN LUNG AND ESOPHAGEAL CANCER PROTEIN 1"/>
    <property type="match status" value="1"/>
</dbReference>
<dbReference type="Gene3D" id="2.60.40.10">
    <property type="entry name" value="Immunoglobulins"/>
    <property type="match status" value="8"/>
</dbReference>
<feature type="region of interest" description="Disordered" evidence="1">
    <location>
        <begin position="148"/>
        <end position="182"/>
    </location>
</feature>